<feature type="domain" description="Dit-like phage tail protein N-terminal" evidence="2">
    <location>
        <begin position="36"/>
        <end position="179"/>
    </location>
</feature>
<accession>A0A2M9A9L8</accession>
<proteinExistence type="predicted"/>
<dbReference type="EMBL" id="PGEX01000001">
    <property type="protein sequence ID" value="PJJ42390.1"/>
    <property type="molecule type" value="Genomic_DNA"/>
</dbReference>
<dbReference type="RefSeq" id="WP_100426246.1">
    <property type="nucleotide sequence ID" value="NZ_PGEX01000001.1"/>
</dbReference>
<name>A0A2M9A9L8_9BACT</name>
<feature type="region of interest" description="Disordered" evidence="1">
    <location>
        <begin position="226"/>
        <end position="249"/>
    </location>
</feature>
<evidence type="ECO:0000313" key="4">
    <source>
        <dbReference type="Proteomes" id="UP000231134"/>
    </source>
</evidence>
<protein>
    <recommendedName>
        <fullName evidence="2">Dit-like phage tail protein N-terminal domain-containing protein</fullName>
    </recommendedName>
</protein>
<sequence>MIGYIQRATRKRPIPRAIPASLFTQSEDFGLDELPFDLLIDESHELGFDITDHAVENGEVISDSIQRRLRSVTVRGMFTNHPVRKSSGFTVDKDGKVTKPENVTIEDGDGNEAIKNTARDDKWKMLNEIAERKGTVRLVTALEIYDEMAIESIQADRGAEDGEAIQFTLTLREIRSVAFVSTSEGGTFTPAKQTTWKERVAARKKQNGKVSAEEIEAEKKIDELARMKGGKTVANGGYQDAESTDGHEG</sequence>
<evidence type="ECO:0000256" key="1">
    <source>
        <dbReference type="SAM" id="MobiDB-lite"/>
    </source>
</evidence>
<dbReference type="OrthoDB" id="9814225at2"/>
<evidence type="ECO:0000259" key="2">
    <source>
        <dbReference type="Pfam" id="PF21821"/>
    </source>
</evidence>
<evidence type="ECO:0000313" key="3">
    <source>
        <dbReference type="EMBL" id="PJJ42390.1"/>
    </source>
</evidence>
<dbReference type="Pfam" id="PF21821">
    <property type="entry name" value="Dit_like"/>
    <property type="match status" value="1"/>
</dbReference>
<comment type="caution">
    <text evidence="3">The sequence shown here is derived from an EMBL/GenBank/DDBJ whole genome shotgun (WGS) entry which is preliminary data.</text>
</comment>
<dbReference type="AlphaFoldDB" id="A0A2M9A9L8"/>
<dbReference type="InterPro" id="IPR048494">
    <property type="entry name" value="Dit-like_N"/>
</dbReference>
<dbReference type="Proteomes" id="UP000231134">
    <property type="component" value="Unassembled WGS sequence"/>
</dbReference>
<organism evidence="3 4">
    <name type="scientific">Hallerella succinigenes</name>
    <dbReference type="NCBI Taxonomy" id="1896222"/>
    <lineage>
        <taxon>Bacteria</taxon>
        <taxon>Pseudomonadati</taxon>
        <taxon>Fibrobacterota</taxon>
        <taxon>Fibrobacteria</taxon>
        <taxon>Fibrobacterales</taxon>
        <taxon>Fibrobacteraceae</taxon>
        <taxon>Hallerella</taxon>
    </lineage>
</organism>
<gene>
    <name evidence="3" type="ORF">BGX16_2416</name>
</gene>
<reference evidence="3 4" key="1">
    <citation type="submission" date="2017-11" db="EMBL/GenBank/DDBJ databases">
        <title>Animal gut microbial communities from fecal samples from Wisconsin, USA.</title>
        <authorList>
            <person name="Neumann A."/>
        </authorList>
    </citation>
    <scope>NUCLEOTIDE SEQUENCE [LARGE SCALE GENOMIC DNA]</scope>
    <source>
        <strain evidence="3 4">UWS3</strain>
    </source>
</reference>
<keyword evidence="4" id="KW-1185">Reference proteome</keyword>